<gene>
    <name evidence="1" type="ORF">K488DRAFT_73624</name>
</gene>
<organism evidence="1 2">
    <name type="scientific">Vararia minispora EC-137</name>
    <dbReference type="NCBI Taxonomy" id="1314806"/>
    <lineage>
        <taxon>Eukaryota</taxon>
        <taxon>Fungi</taxon>
        <taxon>Dikarya</taxon>
        <taxon>Basidiomycota</taxon>
        <taxon>Agaricomycotina</taxon>
        <taxon>Agaricomycetes</taxon>
        <taxon>Russulales</taxon>
        <taxon>Lachnocladiaceae</taxon>
        <taxon>Vararia</taxon>
    </lineage>
</organism>
<proteinExistence type="predicted"/>
<evidence type="ECO:0000313" key="2">
    <source>
        <dbReference type="Proteomes" id="UP000814128"/>
    </source>
</evidence>
<sequence>MKTGLNSPVTSGDRSTLELATATDVAAAANPVHPSGHGATPLISHSSCALVVLQNGFNGLRPCRLSISFSAFLTHSKVVLDVLILTNLMMSSSSDWYECIMTDRGRFKEVNHFTLSNFVADKLDLCCLLALHHCSIWVGGDSSGPVVKSDRNPTSVIVNSEEVPTGMVFEDWHIEDTFFKKYRIWPGTHCGSGAFGTVYRCSARSAIGSNFAIKFVDYATLGETERDLVNSEVRYLKAIDSPKVCKIVDHFVNQKVSILRGSLRKTVTCDILFSIPGQTGQATAVTASAAPRARHIAATKPLTAHTAAQHSTESPPPRTGLLA</sequence>
<protein>
    <submittedName>
        <fullName evidence="1">Uncharacterized protein</fullName>
    </submittedName>
</protein>
<reference evidence="1" key="1">
    <citation type="submission" date="2021-02" db="EMBL/GenBank/DDBJ databases">
        <authorList>
            <consortium name="DOE Joint Genome Institute"/>
            <person name="Ahrendt S."/>
            <person name="Looney B.P."/>
            <person name="Miyauchi S."/>
            <person name="Morin E."/>
            <person name="Drula E."/>
            <person name="Courty P.E."/>
            <person name="Chicoki N."/>
            <person name="Fauchery L."/>
            <person name="Kohler A."/>
            <person name="Kuo A."/>
            <person name="Labutti K."/>
            <person name="Pangilinan J."/>
            <person name="Lipzen A."/>
            <person name="Riley R."/>
            <person name="Andreopoulos W."/>
            <person name="He G."/>
            <person name="Johnson J."/>
            <person name="Barry K.W."/>
            <person name="Grigoriev I.V."/>
            <person name="Nagy L."/>
            <person name="Hibbett D."/>
            <person name="Henrissat B."/>
            <person name="Matheny P.B."/>
            <person name="Labbe J."/>
            <person name="Martin F."/>
        </authorList>
    </citation>
    <scope>NUCLEOTIDE SEQUENCE</scope>
    <source>
        <strain evidence="1">EC-137</strain>
    </source>
</reference>
<dbReference type="EMBL" id="MU273735">
    <property type="protein sequence ID" value="KAI0028634.1"/>
    <property type="molecule type" value="Genomic_DNA"/>
</dbReference>
<evidence type="ECO:0000313" key="1">
    <source>
        <dbReference type="EMBL" id="KAI0028634.1"/>
    </source>
</evidence>
<accession>A0ACB8QA62</accession>
<keyword evidence="2" id="KW-1185">Reference proteome</keyword>
<comment type="caution">
    <text evidence="1">The sequence shown here is derived from an EMBL/GenBank/DDBJ whole genome shotgun (WGS) entry which is preliminary data.</text>
</comment>
<reference evidence="1" key="2">
    <citation type="journal article" date="2022" name="New Phytol.">
        <title>Evolutionary transition to the ectomycorrhizal habit in the genomes of a hyperdiverse lineage of mushroom-forming fungi.</title>
        <authorList>
            <person name="Looney B."/>
            <person name="Miyauchi S."/>
            <person name="Morin E."/>
            <person name="Drula E."/>
            <person name="Courty P.E."/>
            <person name="Kohler A."/>
            <person name="Kuo A."/>
            <person name="LaButti K."/>
            <person name="Pangilinan J."/>
            <person name="Lipzen A."/>
            <person name="Riley R."/>
            <person name="Andreopoulos W."/>
            <person name="He G."/>
            <person name="Johnson J."/>
            <person name="Nolan M."/>
            <person name="Tritt A."/>
            <person name="Barry K.W."/>
            <person name="Grigoriev I.V."/>
            <person name="Nagy L.G."/>
            <person name="Hibbett D."/>
            <person name="Henrissat B."/>
            <person name="Matheny P.B."/>
            <person name="Labbe J."/>
            <person name="Martin F.M."/>
        </authorList>
    </citation>
    <scope>NUCLEOTIDE SEQUENCE</scope>
    <source>
        <strain evidence="1">EC-137</strain>
    </source>
</reference>
<dbReference type="Proteomes" id="UP000814128">
    <property type="component" value="Unassembled WGS sequence"/>
</dbReference>
<name>A0ACB8QA62_9AGAM</name>